<evidence type="ECO:0000259" key="4">
    <source>
        <dbReference type="PROSITE" id="PS51352"/>
    </source>
</evidence>
<dbReference type="RefSeq" id="WP_194214700.1">
    <property type="nucleotide sequence ID" value="NZ_CP061205.1"/>
</dbReference>
<dbReference type="PROSITE" id="PS51352">
    <property type="entry name" value="THIOREDOXIN_2"/>
    <property type="match status" value="1"/>
</dbReference>
<keyword evidence="2" id="KW-0186">Copper</keyword>
<gene>
    <name evidence="5" type="ORF">ACFOKA_00125</name>
</gene>
<evidence type="ECO:0000313" key="5">
    <source>
        <dbReference type="EMBL" id="MFC3050300.1"/>
    </source>
</evidence>
<reference evidence="6" key="1">
    <citation type="journal article" date="2019" name="Int. J. Syst. Evol. Microbiol.">
        <title>The Global Catalogue of Microorganisms (GCM) 10K type strain sequencing project: providing services to taxonomists for standard genome sequencing and annotation.</title>
        <authorList>
            <consortium name="The Broad Institute Genomics Platform"/>
            <consortium name="The Broad Institute Genome Sequencing Center for Infectious Disease"/>
            <person name="Wu L."/>
            <person name="Ma J."/>
        </authorList>
    </citation>
    <scope>NUCLEOTIDE SEQUENCE [LARGE SCALE GENOMIC DNA]</scope>
    <source>
        <strain evidence="6">KCTC 62164</strain>
    </source>
</reference>
<keyword evidence="3" id="KW-0472">Membrane</keyword>
<dbReference type="PANTHER" id="PTHR12151:SF25">
    <property type="entry name" value="LINALOOL DEHYDRATASE_ISOMERASE DOMAIN-CONTAINING PROTEIN"/>
    <property type="match status" value="1"/>
</dbReference>
<dbReference type="Pfam" id="PF02630">
    <property type="entry name" value="SCO1-SenC"/>
    <property type="match status" value="1"/>
</dbReference>
<organism evidence="5 6">
    <name type="scientific">Kordiimonas pumila</name>
    <dbReference type="NCBI Taxonomy" id="2161677"/>
    <lineage>
        <taxon>Bacteria</taxon>
        <taxon>Pseudomonadati</taxon>
        <taxon>Pseudomonadota</taxon>
        <taxon>Alphaproteobacteria</taxon>
        <taxon>Kordiimonadales</taxon>
        <taxon>Kordiimonadaceae</taxon>
        <taxon>Kordiimonas</taxon>
    </lineage>
</organism>
<dbReference type="PANTHER" id="PTHR12151">
    <property type="entry name" value="ELECTRON TRANSPORT PROTIN SCO1/SENC FAMILY MEMBER"/>
    <property type="match status" value="1"/>
</dbReference>
<feature type="transmembrane region" description="Helical" evidence="3">
    <location>
        <begin position="6"/>
        <end position="24"/>
    </location>
</feature>
<keyword evidence="3" id="KW-1133">Transmembrane helix</keyword>
<name>A0ABV7D061_9PROT</name>
<dbReference type="InterPro" id="IPR036249">
    <property type="entry name" value="Thioredoxin-like_sf"/>
</dbReference>
<protein>
    <submittedName>
        <fullName evidence="5">SCO family protein</fullName>
    </submittedName>
</protein>
<comment type="similarity">
    <text evidence="1">Belongs to the SCO1/2 family.</text>
</comment>
<dbReference type="Gene3D" id="3.40.30.10">
    <property type="entry name" value="Glutaredoxin"/>
    <property type="match status" value="1"/>
</dbReference>
<dbReference type="Proteomes" id="UP001595444">
    <property type="component" value="Unassembled WGS sequence"/>
</dbReference>
<dbReference type="CDD" id="cd02968">
    <property type="entry name" value="SCO"/>
    <property type="match status" value="1"/>
</dbReference>
<dbReference type="InterPro" id="IPR013766">
    <property type="entry name" value="Thioredoxin_domain"/>
</dbReference>
<dbReference type="EMBL" id="JBHRSL010000001">
    <property type="protein sequence ID" value="MFC3050300.1"/>
    <property type="molecule type" value="Genomic_DNA"/>
</dbReference>
<evidence type="ECO:0000256" key="1">
    <source>
        <dbReference type="ARBA" id="ARBA00010996"/>
    </source>
</evidence>
<evidence type="ECO:0000313" key="6">
    <source>
        <dbReference type="Proteomes" id="UP001595444"/>
    </source>
</evidence>
<sequence>MKLVRLFAWIVVLLIGVLMAYRFIGMGPNTASGPGGPFTLTAHTGEKVSDTDFRGRYMLIYFGYSYCPDVCPLELHKMSTALDILEDEGYDITPLQPIFITVDPERDTVPELADYVQDFHPSLVALTGTPQEIATVAKTFRVYYKKRVQEGVSGYLMDHQSYILVMDKDGKYNRLFTGKDTPQDMADTFKPVLEKVTSDDK</sequence>
<accession>A0ABV7D061</accession>
<dbReference type="InterPro" id="IPR003782">
    <property type="entry name" value="SCO1/SenC"/>
</dbReference>
<dbReference type="SUPFAM" id="SSF52833">
    <property type="entry name" value="Thioredoxin-like"/>
    <property type="match status" value="1"/>
</dbReference>
<evidence type="ECO:0000256" key="2">
    <source>
        <dbReference type="ARBA" id="ARBA00023008"/>
    </source>
</evidence>
<comment type="caution">
    <text evidence="5">The sequence shown here is derived from an EMBL/GenBank/DDBJ whole genome shotgun (WGS) entry which is preliminary data.</text>
</comment>
<keyword evidence="6" id="KW-1185">Reference proteome</keyword>
<proteinExistence type="inferred from homology"/>
<feature type="domain" description="Thioredoxin" evidence="4">
    <location>
        <begin position="29"/>
        <end position="194"/>
    </location>
</feature>
<evidence type="ECO:0000256" key="3">
    <source>
        <dbReference type="SAM" id="Phobius"/>
    </source>
</evidence>
<keyword evidence="3" id="KW-0812">Transmembrane</keyword>